<reference evidence="1 2" key="1">
    <citation type="submission" date="2021-06" db="EMBL/GenBank/DDBJ databases">
        <authorList>
            <person name="Kallberg Y."/>
            <person name="Tangrot J."/>
            <person name="Rosling A."/>
        </authorList>
    </citation>
    <scope>NUCLEOTIDE SEQUENCE [LARGE SCALE GENOMIC DNA]</scope>
    <source>
        <strain evidence="1 2">120-4 pot B 10/14</strain>
    </source>
</reference>
<dbReference type="Proteomes" id="UP000789901">
    <property type="component" value="Unassembled WGS sequence"/>
</dbReference>
<name>A0ABN7UQ40_GIGMA</name>
<evidence type="ECO:0000313" key="1">
    <source>
        <dbReference type="EMBL" id="CAG8650412.1"/>
    </source>
</evidence>
<accession>A0ABN7UQ40</accession>
<evidence type="ECO:0000313" key="2">
    <source>
        <dbReference type="Proteomes" id="UP000789901"/>
    </source>
</evidence>
<protein>
    <submittedName>
        <fullName evidence="1">22291_t:CDS:1</fullName>
    </submittedName>
</protein>
<dbReference type="EMBL" id="CAJVQB010004980">
    <property type="protein sequence ID" value="CAG8650412.1"/>
    <property type="molecule type" value="Genomic_DNA"/>
</dbReference>
<proteinExistence type="predicted"/>
<organism evidence="1 2">
    <name type="scientific">Gigaspora margarita</name>
    <dbReference type="NCBI Taxonomy" id="4874"/>
    <lineage>
        <taxon>Eukaryota</taxon>
        <taxon>Fungi</taxon>
        <taxon>Fungi incertae sedis</taxon>
        <taxon>Mucoromycota</taxon>
        <taxon>Glomeromycotina</taxon>
        <taxon>Glomeromycetes</taxon>
        <taxon>Diversisporales</taxon>
        <taxon>Gigasporaceae</taxon>
        <taxon>Gigaspora</taxon>
    </lineage>
</organism>
<comment type="caution">
    <text evidence="1">The sequence shown here is derived from an EMBL/GenBank/DDBJ whole genome shotgun (WGS) entry which is preliminary data.</text>
</comment>
<gene>
    <name evidence="1" type="ORF">GMARGA_LOCUS9323</name>
</gene>
<keyword evidence="2" id="KW-1185">Reference proteome</keyword>
<sequence length="84" mass="9578">MGILGPPTVEKNQKALLKPIQSALLFLLPIKERKHIRAVVLALYKLYQSDSLLKLFFDTPQMLLSENLADHYSDIRDLSSIMKP</sequence>